<dbReference type="InterPro" id="IPR055336">
    <property type="entry name" value="At4g00755-like"/>
</dbReference>
<accession>A0A8K0ILY8</accession>
<dbReference type="SUPFAM" id="SSF81383">
    <property type="entry name" value="F-box domain"/>
    <property type="match status" value="1"/>
</dbReference>
<dbReference type="OrthoDB" id="63379at2759"/>
<reference evidence="2" key="1">
    <citation type="journal article" date="2017" name="Gigascience">
        <title>The genome draft of coconut (Cocos nucifera).</title>
        <authorList>
            <person name="Xiao Y."/>
            <person name="Xu P."/>
            <person name="Fan H."/>
            <person name="Baudouin L."/>
            <person name="Xia W."/>
            <person name="Bocs S."/>
            <person name="Xu J."/>
            <person name="Li Q."/>
            <person name="Guo A."/>
            <person name="Zhou L."/>
            <person name="Li J."/>
            <person name="Wu Y."/>
            <person name="Ma Z."/>
            <person name="Armero A."/>
            <person name="Issali A.E."/>
            <person name="Liu N."/>
            <person name="Peng M."/>
            <person name="Yang Y."/>
        </authorList>
    </citation>
    <scope>NUCLEOTIDE SEQUENCE</scope>
    <source>
        <tissue evidence="2">Spear leaf of Hainan Tall coconut</tissue>
    </source>
</reference>
<dbReference type="EMBL" id="CM017881">
    <property type="protein sequence ID" value="KAG1362311.1"/>
    <property type="molecule type" value="Genomic_DNA"/>
</dbReference>
<dbReference type="Proteomes" id="UP000797356">
    <property type="component" value="Chromosome 10"/>
</dbReference>
<dbReference type="InterPro" id="IPR001810">
    <property type="entry name" value="F-box_dom"/>
</dbReference>
<dbReference type="Pfam" id="PF12937">
    <property type="entry name" value="F-box-like"/>
    <property type="match status" value="1"/>
</dbReference>
<proteinExistence type="predicted"/>
<evidence type="ECO:0000313" key="2">
    <source>
        <dbReference type="EMBL" id="KAG1362311.1"/>
    </source>
</evidence>
<organism evidence="2 3">
    <name type="scientific">Cocos nucifera</name>
    <name type="common">Coconut palm</name>
    <dbReference type="NCBI Taxonomy" id="13894"/>
    <lineage>
        <taxon>Eukaryota</taxon>
        <taxon>Viridiplantae</taxon>
        <taxon>Streptophyta</taxon>
        <taxon>Embryophyta</taxon>
        <taxon>Tracheophyta</taxon>
        <taxon>Spermatophyta</taxon>
        <taxon>Magnoliopsida</taxon>
        <taxon>Liliopsida</taxon>
        <taxon>Arecaceae</taxon>
        <taxon>Arecoideae</taxon>
        <taxon>Cocoseae</taxon>
        <taxon>Attaleinae</taxon>
        <taxon>Cocos</taxon>
    </lineage>
</organism>
<gene>
    <name evidence="2" type="ORF">COCNU_10G005300</name>
</gene>
<feature type="domain" description="F-box" evidence="1">
    <location>
        <begin position="17"/>
        <end position="43"/>
    </location>
</feature>
<keyword evidence="3" id="KW-1185">Reference proteome</keyword>
<protein>
    <submittedName>
        <fullName evidence="2">F-box protein</fullName>
    </submittedName>
</protein>
<dbReference type="PANTHER" id="PTHR39741:SF2">
    <property type="entry name" value="F-BOX DOMAIN-CONTAINING PROTEIN"/>
    <property type="match status" value="1"/>
</dbReference>
<dbReference type="AlphaFoldDB" id="A0A8K0ILY8"/>
<evidence type="ECO:0000259" key="1">
    <source>
        <dbReference type="Pfam" id="PF12937"/>
    </source>
</evidence>
<comment type="caution">
    <text evidence="2">The sequence shown here is derived from an EMBL/GenBank/DDBJ whole genome shotgun (WGS) entry which is preliminary data.</text>
</comment>
<dbReference type="InterPro" id="IPR036047">
    <property type="entry name" value="F-box-like_dom_sf"/>
</dbReference>
<dbReference type="PANTHER" id="PTHR39741">
    <property type="entry name" value="F-BOX DOMAIN CONTAINING PROTEIN, EXPRESSED"/>
    <property type="match status" value="1"/>
</dbReference>
<reference evidence="2" key="2">
    <citation type="submission" date="2019-07" db="EMBL/GenBank/DDBJ databases">
        <authorList>
            <person name="Yang Y."/>
            <person name="Bocs S."/>
            <person name="Baudouin L."/>
        </authorList>
    </citation>
    <scope>NUCLEOTIDE SEQUENCE</scope>
    <source>
        <tissue evidence="2">Spear leaf of Hainan Tall coconut</tissue>
    </source>
</reference>
<name>A0A8K0ILY8_COCNU</name>
<sequence>MENCWDFLEWLGPDTSSSVFMCLNDPSDLVRASAVSRSWRRFVILNGFSKNLCKRICPEVSNFTRVIEVRSSERSMEVGSSSAIEWESLEREHKVYANLSYCLVSPKGERDCIVDAISASSTDNYPDESIDNTLEQRDHVDMRPSYWSSGGQIDPGVPETLTYRLVSKLCIIDEIKIQPFKAFFQFGDPIYSAKYVRFRMGYSRLSQGTGSCVTDGFAKSHADADDNYSWIYVSPEFPMVQENVLQSFKLPRPVICIGGIVQIELSGRVQKQAMDGLYYICVCHVQVIGRPLSPVLEVDIRGTVGNSILKYFPDASSVEDEARESRWHAFAARIRHLGAGRGWNLNTLFGPINVSDDSDG</sequence>
<evidence type="ECO:0000313" key="3">
    <source>
        <dbReference type="Proteomes" id="UP000797356"/>
    </source>
</evidence>